<protein>
    <submittedName>
        <fullName evidence="2">Uncharacterized protein</fullName>
    </submittedName>
</protein>
<reference evidence="2 3" key="1">
    <citation type="submission" date="2021-03" db="EMBL/GenBank/DDBJ databases">
        <title>Sequencing the genomes of 1000 actinobacteria strains.</title>
        <authorList>
            <person name="Klenk H.-P."/>
        </authorList>
    </citation>
    <scope>NUCLEOTIDE SEQUENCE [LARGE SCALE GENOMIC DNA]</scope>
    <source>
        <strain evidence="2 3">DSM 45256</strain>
    </source>
</reference>
<comment type="caution">
    <text evidence="2">The sequence shown here is derived from an EMBL/GenBank/DDBJ whole genome shotgun (WGS) entry which is preliminary data.</text>
</comment>
<proteinExistence type="predicted"/>
<evidence type="ECO:0000313" key="2">
    <source>
        <dbReference type="EMBL" id="MBP2371942.1"/>
    </source>
</evidence>
<gene>
    <name evidence="2" type="ORF">JOF36_007715</name>
</gene>
<dbReference type="Proteomes" id="UP001519295">
    <property type="component" value="Unassembled WGS sequence"/>
</dbReference>
<keyword evidence="3" id="KW-1185">Reference proteome</keyword>
<keyword evidence="1" id="KW-0472">Membrane</keyword>
<organism evidence="2 3">
    <name type="scientific">Pseudonocardia parietis</name>
    <dbReference type="NCBI Taxonomy" id="570936"/>
    <lineage>
        <taxon>Bacteria</taxon>
        <taxon>Bacillati</taxon>
        <taxon>Actinomycetota</taxon>
        <taxon>Actinomycetes</taxon>
        <taxon>Pseudonocardiales</taxon>
        <taxon>Pseudonocardiaceae</taxon>
        <taxon>Pseudonocardia</taxon>
    </lineage>
</organism>
<feature type="transmembrane region" description="Helical" evidence="1">
    <location>
        <begin position="221"/>
        <end position="243"/>
    </location>
</feature>
<feature type="transmembrane region" description="Helical" evidence="1">
    <location>
        <begin position="312"/>
        <end position="330"/>
    </location>
</feature>
<keyword evidence="1" id="KW-0812">Transmembrane</keyword>
<name>A0ABS4W6V7_9PSEU</name>
<evidence type="ECO:0000256" key="1">
    <source>
        <dbReference type="SAM" id="Phobius"/>
    </source>
</evidence>
<evidence type="ECO:0000313" key="3">
    <source>
        <dbReference type="Proteomes" id="UP001519295"/>
    </source>
</evidence>
<feature type="transmembrane region" description="Helical" evidence="1">
    <location>
        <begin position="264"/>
        <end position="292"/>
    </location>
</feature>
<dbReference type="RefSeq" id="WP_210036996.1">
    <property type="nucleotide sequence ID" value="NZ_JAGINU010000004.1"/>
</dbReference>
<feature type="transmembrane region" description="Helical" evidence="1">
    <location>
        <begin position="185"/>
        <end position="209"/>
    </location>
</feature>
<dbReference type="EMBL" id="JAGINU010000004">
    <property type="protein sequence ID" value="MBP2371942.1"/>
    <property type="molecule type" value="Genomic_DNA"/>
</dbReference>
<sequence>MLADPDLPTAVADRLEGTLEAKLPEQLAHVPVRWRIEIARDAFEMHSGYERLLDRARERVRTTDWDLAICLTDAPLRDDHSVVLAEIGAEDSNAVVSLPAIGGVDVVRRTRRLVALLVEHLAAGVLTVDGTRSELRDDPRLRRARTLHVVNPSETDIGSKIVLGYRLGMARLLLGMTRANRPWRLAWGLSAALGGSLAGSAFGVLYYSIWMLADSLSEWRIALVCAGAIAIYVLWLITSHGLWQADTTSTRRDDVPTSLRNVSTVLTVTLGALVFFTVLFTGVLVACLLVITPDYLATNLGHPSGFGDYLDTALMATVMGMVAGAVGSGLEDDTTIRHATYGYRERQRMDT</sequence>
<accession>A0ABS4W6V7</accession>
<keyword evidence="1" id="KW-1133">Transmembrane helix</keyword>